<dbReference type="GeneID" id="73339411"/>
<evidence type="ECO:0000313" key="3">
    <source>
        <dbReference type="Proteomes" id="UP000830671"/>
    </source>
</evidence>
<proteinExistence type="predicted"/>
<protein>
    <submittedName>
        <fullName evidence="2">Uncharacterized protein</fullName>
    </submittedName>
</protein>
<sequence length="148" mass="15964">LLGQGASWTNRTISPERHPKLKEKKAGQGGFSTMVHVSSAETRYDDGGEGGTTKLKTSWSHSVKWTLAKNYNGCPDGTRNICESDTQPLGKDLGGKSVVEGGAAMAGRRERISRLLECGALRRDVSVDPVVRQSTQSPEKAFVLTMDS</sequence>
<keyword evidence="3" id="KW-1185">Reference proteome</keyword>
<evidence type="ECO:0000313" key="2">
    <source>
        <dbReference type="EMBL" id="UQC79913.1"/>
    </source>
</evidence>
<feature type="non-terminal residue" evidence="2">
    <location>
        <position position="1"/>
    </location>
</feature>
<dbReference type="EMBL" id="CP019475">
    <property type="protein sequence ID" value="UQC79913.1"/>
    <property type="molecule type" value="Genomic_DNA"/>
</dbReference>
<dbReference type="RefSeq" id="XP_049141544.1">
    <property type="nucleotide sequence ID" value="XM_049284401.1"/>
</dbReference>
<dbReference type="AlphaFoldDB" id="A0A9Q8WDN5"/>
<dbReference type="Proteomes" id="UP000830671">
    <property type="component" value="Chromosome 3"/>
</dbReference>
<organism evidence="2 3">
    <name type="scientific">Colletotrichum lupini</name>
    <dbReference type="NCBI Taxonomy" id="145971"/>
    <lineage>
        <taxon>Eukaryota</taxon>
        <taxon>Fungi</taxon>
        <taxon>Dikarya</taxon>
        <taxon>Ascomycota</taxon>
        <taxon>Pezizomycotina</taxon>
        <taxon>Sordariomycetes</taxon>
        <taxon>Hypocreomycetidae</taxon>
        <taxon>Glomerellales</taxon>
        <taxon>Glomerellaceae</taxon>
        <taxon>Colletotrichum</taxon>
        <taxon>Colletotrichum acutatum species complex</taxon>
    </lineage>
</organism>
<evidence type="ECO:0000256" key="1">
    <source>
        <dbReference type="SAM" id="MobiDB-lite"/>
    </source>
</evidence>
<name>A0A9Q8WDN5_9PEZI</name>
<dbReference type="KEGG" id="clup:CLUP02_05394"/>
<feature type="region of interest" description="Disordered" evidence="1">
    <location>
        <begin position="1"/>
        <end position="30"/>
    </location>
</feature>
<gene>
    <name evidence="2" type="ORF">CLUP02_05394</name>
</gene>
<feature type="compositionally biased region" description="Polar residues" evidence="1">
    <location>
        <begin position="1"/>
        <end position="13"/>
    </location>
</feature>
<reference evidence="2" key="1">
    <citation type="journal article" date="2021" name="Mol. Plant Microbe Interact.">
        <title>Complete Genome Sequence of the Plant-Pathogenic Fungus Colletotrichum lupini.</title>
        <authorList>
            <person name="Baroncelli R."/>
            <person name="Pensec F."/>
            <person name="Da Lio D."/>
            <person name="Boufleur T."/>
            <person name="Vicente I."/>
            <person name="Sarrocco S."/>
            <person name="Picot A."/>
            <person name="Baraldi E."/>
            <person name="Sukno S."/>
            <person name="Thon M."/>
            <person name="Le Floch G."/>
        </authorList>
    </citation>
    <scope>NUCLEOTIDE SEQUENCE</scope>
    <source>
        <strain evidence="2">IMI 504893</strain>
    </source>
</reference>
<accession>A0A9Q8WDN5</accession>